<proteinExistence type="predicted"/>
<evidence type="ECO:0000313" key="2">
    <source>
        <dbReference type="EMBL" id="MDG4717330.1"/>
    </source>
</evidence>
<dbReference type="InterPro" id="IPR011990">
    <property type="entry name" value="TPR-like_helical_dom_sf"/>
</dbReference>
<dbReference type="EMBL" id="JARSBN010000013">
    <property type="protein sequence ID" value="MDG4717330.1"/>
    <property type="molecule type" value="Genomic_DNA"/>
</dbReference>
<evidence type="ECO:0008006" key="4">
    <source>
        <dbReference type="Google" id="ProtNLM"/>
    </source>
</evidence>
<reference evidence="2 3" key="1">
    <citation type="submission" date="2023-03" db="EMBL/GenBank/DDBJ databases">
        <title>Strain YYF002 represents a novel species in the genus Winogradskyella isolated from seawater.</title>
        <authorList>
            <person name="Fu Z.-Y."/>
        </authorList>
    </citation>
    <scope>NUCLEOTIDE SEQUENCE [LARGE SCALE GENOMIC DNA]</scope>
    <source>
        <strain evidence="2 3">YYF002</strain>
    </source>
</reference>
<protein>
    <recommendedName>
        <fullName evidence="4">DUF4145 domain-containing protein</fullName>
    </recommendedName>
</protein>
<sequence length="414" mass="48820">MTKKEIAERLKEIKSHIKDDMEDFAAIDFKELALEIHNDRKYHLVIENFNKIKKLVSNQVPFYCFELAYAFENQNDIESSEIVYEYLNAENGENAAVLNNLSNIKKGKRKFKEAFELISKAYEIAPDDEVISNNYDSLFQIISDLNEREQKFKHSLTYLERENKFVINKLKTFIQNAKKDKDFKNGLMPIPKWKFKVLMVTDDDKAESLRNQWLDKNYIVDTGERGDYYVIVYEINPFLEKAISELTFKVINPNWILGIEKLNTKDLEELNYYRNLKKINKVNRQFKGILKRDYDELTFNFLVKSNKSTIILAGSLIETLLIYHLKKKKIKKISYEINTRTVSKDLLEATLNDLLKYLEQNKMLENHFVHLGNISRIFRNYVHPGKELRETEELDDAKANLCYISASELINSLI</sequence>
<organism evidence="2 3">
    <name type="scientific">Winogradskyella marincola</name>
    <dbReference type="NCBI Taxonomy" id="3037795"/>
    <lineage>
        <taxon>Bacteria</taxon>
        <taxon>Pseudomonadati</taxon>
        <taxon>Bacteroidota</taxon>
        <taxon>Flavobacteriia</taxon>
        <taxon>Flavobacteriales</taxon>
        <taxon>Flavobacteriaceae</taxon>
        <taxon>Winogradskyella</taxon>
    </lineage>
</organism>
<keyword evidence="3" id="KW-1185">Reference proteome</keyword>
<evidence type="ECO:0000313" key="3">
    <source>
        <dbReference type="Proteomes" id="UP001529085"/>
    </source>
</evidence>
<keyword evidence="1" id="KW-0802">TPR repeat</keyword>
<name>A0ABT6G5Q6_9FLAO</name>
<feature type="repeat" description="TPR" evidence="1">
    <location>
        <begin position="95"/>
        <end position="128"/>
    </location>
</feature>
<dbReference type="SUPFAM" id="SSF48452">
    <property type="entry name" value="TPR-like"/>
    <property type="match status" value="1"/>
</dbReference>
<dbReference type="RefSeq" id="WP_278006750.1">
    <property type="nucleotide sequence ID" value="NZ_JARSBN010000013.1"/>
</dbReference>
<dbReference type="Gene3D" id="1.25.40.10">
    <property type="entry name" value="Tetratricopeptide repeat domain"/>
    <property type="match status" value="1"/>
</dbReference>
<gene>
    <name evidence="2" type="ORF">P7122_15685</name>
</gene>
<comment type="caution">
    <text evidence="2">The sequence shown here is derived from an EMBL/GenBank/DDBJ whole genome shotgun (WGS) entry which is preliminary data.</text>
</comment>
<dbReference type="PROSITE" id="PS50005">
    <property type="entry name" value="TPR"/>
    <property type="match status" value="1"/>
</dbReference>
<dbReference type="Proteomes" id="UP001529085">
    <property type="component" value="Unassembled WGS sequence"/>
</dbReference>
<accession>A0ABT6G5Q6</accession>
<dbReference type="InterPro" id="IPR019734">
    <property type="entry name" value="TPR_rpt"/>
</dbReference>
<evidence type="ECO:0000256" key="1">
    <source>
        <dbReference type="PROSITE-ProRule" id="PRU00339"/>
    </source>
</evidence>